<dbReference type="InterPro" id="IPR058240">
    <property type="entry name" value="rSAM_sf"/>
</dbReference>
<comment type="similarity">
    <text evidence="6">Belongs to the radical SAM superfamily. Anaerobic sulfatase-maturating enzyme family.</text>
</comment>
<protein>
    <submittedName>
        <fullName evidence="8">Anaerobic sulfatase-maturating enzyme</fullName>
        <ecNumber evidence="8">1.8.98.-</ecNumber>
    </submittedName>
</protein>
<dbReference type="Pfam" id="PF04055">
    <property type="entry name" value="Radical_SAM"/>
    <property type="match status" value="1"/>
</dbReference>
<evidence type="ECO:0000256" key="1">
    <source>
        <dbReference type="ARBA" id="ARBA00001966"/>
    </source>
</evidence>
<dbReference type="SFLD" id="SFLDG01386">
    <property type="entry name" value="main_SPASM_domain-containing"/>
    <property type="match status" value="1"/>
</dbReference>
<dbReference type="PANTHER" id="PTHR43273:SF3">
    <property type="entry name" value="ANAEROBIC SULFATASE-MATURATING ENZYME HOMOLOG ASLB-RELATED"/>
    <property type="match status" value="1"/>
</dbReference>
<accession>A0A378MHA5</accession>
<dbReference type="GO" id="GO:0051536">
    <property type="term" value="F:iron-sulfur cluster binding"/>
    <property type="evidence" value="ECO:0007669"/>
    <property type="project" value="UniProtKB-KW"/>
</dbReference>
<dbReference type="CDD" id="cd01335">
    <property type="entry name" value="Radical_SAM"/>
    <property type="match status" value="1"/>
</dbReference>
<dbReference type="InterPro" id="IPR013785">
    <property type="entry name" value="Aldolase_TIM"/>
</dbReference>
<keyword evidence="2" id="KW-0949">S-adenosyl-L-methionine</keyword>
<dbReference type="SFLD" id="SFLDG01072">
    <property type="entry name" value="dehydrogenase_like"/>
    <property type="match status" value="1"/>
</dbReference>
<dbReference type="Gene3D" id="3.20.20.70">
    <property type="entry name" value="Aldolase class I"/>
    <property type="match status" value="1"/>
</dbReference>
<evidence type="ECO:0000313" key="8">
    <source>
        <dbReference type="EMBL" id="STY45174.1"/>
    </source>
</evidence>
<dbReference type="EC" id="1.8.98.-" evidence="8"/>
<dbReference type="InterPro" id="IPR023867">
    <property type="entry name" value="Sulphatase_maturase_rSAM"/>
</dbReference>
<dbReference type="InterPro" id="IPR007197">
    <property type="entry name" value="rSAM"/>
</dbReference>
<dbReference type="SFLD" id="SFLDF00289">
    <property type="entry name" value="anaerobic_Cys-type_sulfatase-m"/>
    <property type="match status" value="1"/>
</dbReference>
<dbReference type="Proteomes" id="UP000254879">
    <property type="component" value="Unassembled WGS sequence"/>
</dbReference>
<evidence type="ECO:0000256" key="4">
    <source>
        <dbReference type="ARBA" id="ARBA00023004"/>
    </source>
</evidence>
<keyword evidence="8" id="KW-0560">Oxidoreductase</keyword>
<dbReference type="Pfam" id="PF13186">
    <property type="entry name" value="SPASM"/>
    <property type="match status" value="1"/>
</dbReference>
<dbReference type="NCBIfam" id="TIGR04085">
    <property type="entry name" value="rSAM_more_4Fe4S"/>
    <property type="match status" value="1"/>
</dbReference>
<dbReference type="AlphaFoldDB" id="A0A378MHA5"/>
<dbReference type="SFLD" id="SFLDG01384">
    <property type="entry name" value="thioether_bond_formation_requi"/>
    <property type="match status" value="1"/>
</dbReference>
<evidence type="ECO:0000313" key="9">
    <source>
        <dbReference type="Proteomes" id="UP000254879"/>
    </source>
</evidence>
<proteinExistence type="inferred from homology"/>
<evidence type="ECO:0000256" key="5">
    <source>
        <dbReference type="ARBA" id="ARBA00023014"/>
    </source>
</evidence>
<reference evidence="8 9" key="1">
    <citation type="submission" date="2018-06" db="EMBL/GenBank/DDBJ databases">
        <authorList>
            <consortium name="Pathogen Informatics"/>
            <person name="Doyle S."/>
        </authorList>
    </citation>
    <scope>NUCLEOTIDE SEQUENCE [LARGE SCALE GENOMIC DNA]</scope>
    <source>
        <strain evidence="9">NCTC 10815</strain>
    </source>
</reference>
<dbReference type="EMBL" id="UGPG01000001">
    <property type="protein sequence ID" value="STY45174.1"/>
    <property type="molecule type" value="Genomic_DNA"/>
</dbReference>
<keyword evidence="3" id="KW-0479">Metal-binding</keyword>
<dbReference type="SFLD" id="SFLDS00029">
    <property type="entry name" value="Radical_SAM"/>
    <property type="match status" value="1"/>
</dbReference>
<dbReference type="RefSeq" id="WP_003757662.1">
    <property type="nucleotide sequence ID" value="NZ_CABKNG010000002.1"/>
</dbReference>
<dbReference type="InterPro" id="IPR034485">
    <property type="entry name" value="Anaerobic_Cys-type_sulfatase-m"/>
</dbReference>
<evidence type="ECO:0000256" key="3">
    <source>
        <dbReference type="ARBA" id="ARBA00022723"/>
    </source>
</evidence>
<comment type="cofactor">
    <cofactor evidence="1">
        <name>[4Fe-4S] cluster</name>
        <dbReference type="ChEBI" id="CHEBI:49883"/>
    </cofactor>
</comment>
<evidence type="ECO:0000256" key="6">
    <source>
        <dbReference type="ARBA" id="ARBA00023601"/>
    </source>
</evidence>
<dbReference type="GO" id="GO:0046872">
    <property type="term" value="F:metal ion binding"/>
    <property type="evidence" value="ECO:0007669"/>
    <property type="project" value="UniProtKB-KW"/>
</dbReference>
<keyword evidence="5" id="KW-0411">Iron-sulfur</keyword>
<name>A0A378MHA5_LISGR</name>
<gene>
    <name evidence="8" type="ORF">NCTC10815_02549</name>
</gene>
<organism evidence="8 9">
    <name type="scientific">Listeria grayi</name>
    <name type="common">Listeria murrayi</name>
    <dbReference type="NCBI Taxonomy" id="1641"/>
    <lineage>
        <taxon>Bacteria</taxon>
        <taxon>Bacillati</taxon>
        <taxon>Bacillota</taxon>
        <taxon>Bacilli</taxon>
        <taxon>Bacillales</taxon>
        <taxon>Listeriaceae</taxon>
        <taxon>Listeria</taxon>
    </lineage>
</organism>
<dbReference type="SUPFAM" id="SSF102114">
    <property type="entry name" value="Radical SAM enzymes"/>
    <property type="match status" value="1"/>
</dbReference>
<sequence length="370" mass="43061">MKQISVMIKPASSLCNLRCKYCFYADVVNSREVRSFGKMKPEVMKTMLDQIFIDLDENDHLRIVFQGGEPTLAGLDYFERFVAYAAAKDKKVTIHYAIQTNGSIITEKWCEFFRRHHFLVGLSIDMDKEFHDLNRVDAKQQGTYKRVIRTKALLDKYKVDYNILTVLTNQTARHPKKVFEFLRKNQIRYVQFIPCLDDLEAEERSAFALTPEYFASFYTQLFRYWLREYQQGHYISIKLFDDVGNLYGKGLIGACGMLGNCNIQYVIEADGSVYPCDFYATDAYCLGNIQEHTLRELFAGRTAACFLQTAKQQSDYCRNCEFQASCNGGCKRMKQVMYVNECDTFCGYQAFLRECAETLKQLARKEERSR</sequence>
<dbReference type="GO" id="GO:0016491">
    <property type="term" value="F:oxidoreductase activity"/>
    <property type="evidence" value="ECO:0007669"/>
    <property type="project" value="UniProtKB-KW"/>
</dbReference>
<feature type="domain" description="Radical SAM core" evidence="7">
    <location>
        <begin position="1"/>
        <end position="228"/>
    </location>
</feature>
<dbReference type="InterPro" id="IPR023885">
    <property type="entry name" value="4Fe4S-binding_SPASM_dom"/>
</dbReference>
<dbReference type="PROSITE" id="PS51918">
    <property type="entry name" value="RADICAL_SAM"/>
    <property type="match status" value="1"/>
</dbReference>
<evidence type="ECO:0000256" key="2">
    <source>
        <dbReference type="ARBA" id="ARBA00022691"/>
    </source>
</evidence>
<evidence type="ECO:0000259" key="7">
    <source>
        <dbReference type="PROSITE" id="PS51918"/>
    </source>
</evidence>
<dbReference type="SFLD" id="SFLDG01067">
    <property type="entry name" value="SPASM/twitch_domain_containing"/>
    <property type="match status" value="1"/>
</dbReference>
<dbReference type="PANTHER" id="PTHR43273">
    <property type="entry name" value="ANAEROBIC SULFATASE-MATURATING ENZYME HOMOLOG ASLB-RELATED"/>
    <property type="match status" value="1"/>
</dbReference>
<keyword evidence="4" id="KW-0408">Iron</keyword>